<evidence type="ECO:0000313" key="2">
    <source>
        <dbReference type="Proteomes" id="UP001596122"/>
    </source>
</evidence>
<accession>A0ABW0GRR3</accession>
<gene>
    <name evidence="1" type="ORF">ACFPJ6_09170</name>
</gene>
<comment type="caution">
    <text evidence="1">The sequence shown here is derived from an EMBL/GenBank/DDBJ whole genome shotgun (WGS) entry which is preliminary data.</text>
</comment>
<dbReference type="Proteomes" id="UP001596122">
    <property type="component" value="Unassembled WGS sequence"/>
</dbReference>
<keyword evidence="2" id="KW-1185">Reference proteome</keyword>
<reference evidence="2" key="1">
    <citation type="journal article" date="2019" name="Int. J. Syst. Evol. Microbiol.">
        <title>The Global Catalogue of Microorganisms (GCM) 10K type strain sequencing project: providing services to taxonomists for standard genome sequencing and annotation.</title>
        <authorList>
            <consortium name="The Broad Institute Genomics Platform"/>
            <consortium name="The Broad Institute Genome Sequencing Center for Infectious Disease"/>
            <person name="Wu L."/>
            <person name="Ma J."/>
        </authorList>
    </citation>
    <scope>NUCLEOTIDE SEQUENCE [LARGE SCALE GENOMIC DNA]</scope>
    <source>
        <strain evidence="2">CCUG 43114</strain>
    </source>
</reference>
<evidence type="ECO:0000313" key="1">
    <source>
        <dbReference type="EMBL" id="MFC5380961.1"/>
    </source>
</evidence>
<protein>
    <submittedName>
        <fullName evidence="1">Uncharacterized protein</fullName>
    </submittedName>
</protein>
<proteinExistence type="predicted"/>
<dbReference type="RefSeq" id="WP_340270826.1">
    <property type="nucleotide sequence ID" value="NZ_JBBEOG010000008.1"/>
</dbReference>
<sequence>MAGTDGTTDWTRAGTAVPRTLLRDWVVCGLVAATTRFVPVPLLDDAVQGRAVRESVRRTLREAGRTYPVETVAPLYERRGRGLLRTVAAAPLALALWPARKWVRVAGAVRGVPTDLARVLALGRCTYRVLERGGLPDLPDGPDGIEAARHAVRTEAAQVRAAFDETIDELDLRLVAAALQDALGGARGLSGALVDYARGRFDRDRREHDAPGGLDPGEDVDRGVDRVLAALRQPEVRRQVEELDRRLDERLAAPS</sequence>
<dbReference type="EMBL" id="JBHSLD010000007">
    <property type="protein sequence ID" value="MFC5380961.1"/>
    <property type="molecule type" value="Genomic_DNA"/>
</dbReference>
<name>A0ABW0GRR3_9MICO</name>
<organism evidence="1 2">
    <name type="scientific">Aquipuribacter nitratireducens</name>
    <dbReference type="NCBI Taxonomy" id="650104"/>
    <lineage>
        <taxon>Bacteria</taxon>
        <taxon>Bacillati</taxon>
        <taxon>Actinomycetota</taxon>
        <taxon>Actinomycetes</taxon>
        <taxon>Micrococcales</taxon>
        <taxon>Intrasporangiaceae</taxon>
        <taxon>Aquipuribacter</taxon>
    </lineage>
</organism>